<proteinExistence type="inferred from homology"/>
<comment type="similarity">
    <text evidence="2">Belongs to the KHG/KDPG aldolase family.</text>
</comment>
<comment type="subunit">
    <text evidence="3">Homotrimer.</text>
</comment>
<dbReference type="PROSITE" id="PS00160">
    <property type="entry name" value="ALDOLASE_KDPG_KHG_2"/>
    <property type="match status" value="1"/>
</dbReference>
<dbReference type="AlphaFoldDB" id="A0A561BAT3"/>
<dbReference type="Gene3D" id="3.20.20.70">
    <property type="entry name" value="Aldolase class I"/>
    <property type="match status" value="1"/>
</dbReference>
<comment type="pathway">
    <text evidence="1">Carbohydrate acid metabolism.</text>
</comment>
<protein>
    <submittedName>
        <fullName evidence="6">2-keto-3-deoxy-phosphogalactonate aldolase</fullName>
    </submittedName>
</protein>
<accession>A0A561BAT3</accession>
<dbReference type="SUPFAM" id="SSF51569">
    <property type="entry name" value="Aldolase"/>
    <property type="match status" value="1"/>
</dbReference>
<dbReference type="PANTHER" id="PTHR30246">
    <property type="entry name" value="2-KETO-3-DEOXY-6-PHOSPHOGLUCONATE ALDOLASE"/>
    <property type="match status" value="1"/>
</dbReference>
<gene>
    <name evidence="6" type="ORF">FB547_11492</name>
</gene>
<keyword evidence="4" id="KW-0456">Lyase</keyword>
<reference evidence="6 7" key="1">
    <citation type="submission" date="2019-06" db="EMBL/GenBank/DDBJ databases">
        <title>Sorghum-associated microbial communities from plants grown in Nebraska, USA.</title>
        <authorList>
            <person name="Schachtman D."/>
        </authorList>
    </citation>
    <scope>NUCLEOTIDE SEQUENCE [LARGE SCALE GENOMIC DNA]</scope>
    <source>
        <strain evidence="6 7">T529</strain>
    </source>
</reference>
<dbReference type="RefSeq" id="WP_145747078.1">
    <property type="nucleotide sequence ID" value="NZ_VIVL01000014.1"/>
</dbReference>
<dbReference type="Proteomes" id="UP000319722">
    <property type="component" value="Unassembled WGS sequence"/>
</dbReference>
<dbReference type="EMBL" id="VIVL01000014">
    <property type="protein sequence ID" value="TWD76021.1"/>
    <property type="molecule type" value="Genomic_DNA"/>
</dbReference>
<dbReference type="CDD" id="cd00452">
    <property type="entry name" value="KDPG_aldolase"/>
    <property type="match status" value="1"/>
</dbReference>
<organism evidence="6 7">
    <name type="scientific">Variovorax beijingensis</name>
    <dbReference type="NCBI Taxonomy" id="2496117"/>
    <lineage>
        <taxon>Bacteria</taxon>
        <taxon>Pseudomonadati</taxon>
        <taxon>Pseudomonadota</taxon>
        <taxon>Betaproteobacteria</taxon>
        <taxon>Burkholderiales</taxon>
        <taxon>Comamonadaceae</taxon>
        <taxon>Variovorax</taxon>
    </lineage>
</organism>
<sequence>MNGVIAILRGIAPGEVRQVGHALEACGVRCIEVPLNSPQAFAGIASLAREFGDRLQIGAGTVMTAAQVDRAVDAGAQLVLSPHFDPEVVRRTKARGVYSMPGVATPTEGFAALQAGADALKLFPSELLGTAALKAWTAVFPAGTPMFSVGGVNVDNIGSFKAAGASGVGIGSGLYTPGISIDELARRARALIARWSAA</sequence>
<evidence type="ECO:0000313" key="7">
    <source>
        <dbReference type="Proteomes" id="UP000319722"/>
    </source>
</evidence>
<dbReference type="PANTHER" id="PTHR30246:SF1">
    <property type="entry name" value="2-DEHYDRO-3-DEOXY-6-PHOSPHOGALACTONATE ALDOLASE-RELATED"/>
    <property type="match status" value="1"/>
</dbReference>
<evidence type="ECO:0000256" key="5">
    <source>
        <dbReference type="ARBA" id="ARBA00023277"/>
    </source>
</evidence>
<evidence type="ECO:0000256" key="3">
    <source>
        <dbReference type="ARBA" id="ARBA00011233"/>
    </source>
</evidence>
<comment type="caution">
    <text evidence="6">The sequence shown here is derived from an EMBL/GenBank/DDBJ whole genome shotgun (WGS) entry which is preliminary data.</text>
</comment>
<dbReference type="InterPro" id="IPR013785">
    <property type="entry name" value="Aldolase_TIM"/>
</dbReference>
<dbReference type="Pfam" id="PF01081">
    <property type="entry name" value="Aldolase"/>
    <property type="match status" value="1"/>
</dbReference>
<evidence type="ECO:0000256" key="4">
    <source>
        <dbReference type="ARBA" id="ARBA00023239"/>
    </source>
</evidence>
<dbReference type="NCBIfam" id="NF006600">
    <property type="entry name" value="PRK09140.1"/>
    <property type="match status" value="1"/>
</dbReference>
<evidence type="ECO:0000313" key="6">
    <source>
        <dbReference type="EMBL" id="TWD76021.1"/>
    </source>
</evidence>
<dbReference type="InterPro" id="IPR000887">
    <property type="entry name" value="Aldlse_KDPG_KHG"/>
</dbReference>
<evidence type="ECO:0000256" key="2">
    <source>
        <dbReference type="ARBA" id="ARBA00006906"/>
    </source>
</evidence>
<name>A0A561BAT3_9BURK</name>
<keyword evidence="5" id="KW-0119">Carbohydrate metabolism</keyword>
<evidence type="ECO:0000256" key="1">
    <source>
        <dbReference type="ARBA" id="ARBA00004761"/>
    </source>
</evidence>
<dbReference type="InterPro" id="IPR031338">
    <property type="entry name" value="KDPG/KHG_AS_2"/>
</dbReference>
<dbReference type="GO" id="GO:0016829">
    <property type="term" value="F:lyase activity"/>
    <property type="evidence" value="ECO:0007669"/>
    <property type="project" value="UniProtKB-KW"/>
</dbReference>
<dbReference type="OrthoDB" id="8590323at2"/>